<dbReference type="AlphaFoldDB" id="E7FPF1"/>
<organism evidence="1 2">
    <name type="scientific">Ligilactobacillus ruminis ATCC 25644</name>
    <dbReference type="NCBI Taxonomy" id="525362"/>
    <lineage>
        <taxon>Bacteria</taxon>
        <taxon>Bacillati</taxon>
        <taxon>Bacillota</taxon>
        <taxon>Bacilli</taxon>
        <taxon>Lactobacillales</taxon>
        <taxon>Lactobacillaceae</taxon>
        <taxon>Ligilactobacillus</taxon>
    </lineage>
</organism>
<comment type="caution">
    <text evidence="1">The sequence shown here is derived from an EMBL/GenBank/DDBJ whole genome shotgun (WGS) entry which is preliminary data.</text>
</comment>
<gene>
    <name evidence="1" type="ORF">HMPREF0542_10778</name>
</gene>
<name>E7FPF1_9LACO</name>
<dbReference type="EMBL" id="ACGS02000028">
    <property type="protein sequence ID" value="EFZ35066.1"/>
    <property type="molecule type" value="Genomic_DNA"/>
</dbReference>
<dbReference type="PATRIC" id="fig|525362.12.peg.13"/>
<sequence>MIGLWNAGIGSIFCQFLCLPYTLDALARQDASHKRVEHQLNENMPKKAEAVAKEICFRELFPRPFV</sequence>
<dbReference type="Proteomes" id="UP000004099">
    <property type="component" value="Unassembled WGS sequence"/>
</dbReference>
<dbReference type="HOGENOM" id="CLU_2825757_0_0_9"/>
<protein>
    <submittedName>
        <fullName evidence="1">Uncharacterized protein</fullName>
    </submittedName>
</protein>
<accession>E7FPF1</accession>
<reference evidence="1 2" key="1">
    <citation type="submission" date="2011-01" db="EMBL/GenBank/DDBJ databases">
        <authorList>
            <person name="Muzny D."/>
            <person name="Qin X."/>
            <person name="Buhay C."/>
            <person name="Dugan-Rocha S."/>
            <person name="Ding Y."/>
            <person name="Chen G."/>
            <person name="Hawes A."/>
            <person name="Holder M."/>
            <person name="Jhangiani S."/>
            <person name="Johnson A."/>
            <person name="Khan Z."/>
            <person name="Li Z."/>
            <person name="Liu W."/>
            <person name="Liu X."/>
            <person name="Perez L."/>
            <person name="Shen H."/>
            <person name="Wang Q."/>
            <person name="Watt J."/>
            <person name="Xi L."/>
            <person name="Xin Y."/>
            <person name="Zhou J."/>
            <person name="Deng J."/>
            <person name="Jiang H."/>
            <person name="Liu Y."/>
            <person name="Qu J."/>
            <person name="Song X.-Z."/>
            <person name="Zhang L."/>
            <person name="Villasana D."/>
            <person name="Johnson A."/>
            <person name="Liu J."/>
            <person name="Liyanage D."/>
            <person name="Lorensuhewa L."/>
            <person name="Robinson T."/>
            <person name="Song A."/>
            <person name="Song B.-B."/>
            <person name="Dinh H."/>
            <person name="Thornton R."/>
            <person name="Coyle M."/>
            <person name="Francisco L."/>
            <person name="Jackson L."/>
            <person name="Javaid M."/>
            <person name="Korchina V."/>
            <person name="Kovar C."/>
            <person name="Mata R."/>
            <person name="Mathew T."/>
            <person name="Ngo R."/>
            <person name="Nguyen L."/>
            <person name="Nguyen N."/>
            <person name="Okwuonu G."/>
            <person name="Ongeri F."/>
            <person name="Pham C."/>
            <person name="Simmons D."/>
            <person name="Wilczek-Boney K."/>
            <person name="Hale W."/>
            <person name="Jakkamsetti A."/>
            <person name="Pham P."/>
            <person name="Ruth R."/>
            <person name="San Lucas F."/>
            <person name="Warren J."/>
            <person name="Zhang J."/>
            <person name="Zhao Z."/>
            <person name="Zhou C."/>
            <person name="Zhu D."/>
            <person name="Lee S."/>
            <person name="Bess C."/>
            <person name="Blankenburg K."/>
            <person name="Forbes L."/>
            <person name="Fu Q."/>
            <person name="Gubbala S."/>
            <person name="Hirani K."/>
            <person name="Jayaseelan J.C."/>
            <person name="Lara F."/>
            <person name="Munidasa M."/>
            <person name="Palculict T."/>
            <person name="Patil S."/>
            <person name="Pu L.-L."/>
            <person name="Saada N."/>
            <person name="Tang L."/>
            <person name="Weissenberger G."/>
            <person name="Zhu Y."/>
            <person name="Hemphill L."/>
            <person name="Shang Y."/>
            <person name="Youmans B."/>
            <person name="Ayvaz T."/>
            <person name="Ross M."/>
            <person name="Santibanez J."/>
            <person name="Aqrawi P."/>
            <person name="Gross S."/>
            <person name="Joshi V."/>
            <person name="Fowler G."/>
            <person name="Nazareth L."/>
            <person name="Reid J."/>
            <person name="Worley K."/>
            <person name="Petrosino J."/>
            <person name="Highlander S."/>
            <person name="Gibbs R."/>
        </authorList>
    </citation>
    <scope>NUCLEOTIDE SEQUENCE [LARGE SCALE GENOMIC DNA]</scope>
    <source>
        <strain evidence="1 2">ATCC 25644</strain>
    </source>
</reference>
<evidence type="ECO:0000313" key="1">
    <source>
        <dbReference type="EMBL" id="EFZ35066.1"/>
    </source>
</evidence>
<proteinExistence type="predicted"/>
<evidence type="ECO:0000313" key="2">
    <source>
        <dbReference type="Proteomes" id="UP000004099"/>
    </source>
</evidence>